<protein>
    <submittedName>
        <fullName evidence="3">Uncharacterized protein</fullName>
    </submittedName>
</protein>
<evidence type="ECO:0000256" key="2">
    <source>
        <dbReference type="SAM" id="MobiDB-lite"/>
    </source>
</evidence>
<feature type="non-terminal residue" evidence="3">
    <location>
        <position position="1"/>
    </location>
</feature>
<gene>
    <name evidence="3" type="ORF">GIB67_022311</name>
</gene>
<feature type="coiled-coil region" evidence="1">
    <location>
        <begin position="302"/>
        <end position="377"/>
    </location>
</feature>
<comment type="caution">
    <text evidence="3">The sequence shown here is derived from an EMBL/GenBank/DDBJ whole genome shotgun (WGS) entry which is preliminary data.</text>
</comment>
<organism evidence="3 4">
    <name type="scientific">Kingdonia uniflora</name>
    <dbReference type="NCBI Taxonomy" id="39325"/>
    <lineage>
        <taxon>Eukaryota</taxon>
        <taxon>Viridiplantae</taxon>
        <taxon>Streptophyta</taxon>
        <taxon>Embryophyta</taxon>
        <taxon>Tracheophyta</taxon>
        <taxon>Spermatophyta</taxon>
        <taxon>Magnoliopsida</taxon>
        <taxon>Ranunculales</taxon>
        <taxon>Circaeasteraceae</taxon>
        <taxon>Kingdonia</taxon>
    </lineage>
</organism>
<dbReference type="AlphaFoldDB" id="A0A7J7KW29"/>
<accession>A0A7J7KW29</accession>
<name>A0A7J7KW29_9MAGN</name>
<evidence type="ECO:0000313" key="4">
    <source>
        <dbReference type="Proteomes" id="UP000541444"/>
    </source>
</evidence>
<reference evidence="3 4" key="1">
    <citation type="journal article" date="2020" name="IScience">
        <title>Genome Sequencing of the Endangered Kingdonia uniflora (Circaeasteraceae, Ranunculales) Reveals Potential Mechanisms of Evolutionary Specialization.</title>
        <authorList>
            <person name="Sun Y."/>
            <person name="Deng T."/>
            <person name="Zhang A."/>
            <person name="Moore M.J."/>
            <person name="Landis J.B."/>
            <person name="Lin N."/>
            <person name="Zhang H."/>
            <person name="Zhang X."/>
            <person name="Huang J."/>
            <person name="Zhang X."/>
            <person name="Sun H."/>
            <person name="Wang H."/>
        </authorList>
    </citation>
    <scope>NUCLEOTIDE SEQUENCE [LARGE SCALE GENOMIC DNA]</scope>
    <source>
        <strain evidence="3">TB1705</strain>
        <tissue evidence="3">Leaf</tissue>
    </source>
</reference>
<dbReference type="EMBL" id="JACGCM010002835">
    <property type="protein sequence ID" value="KAF6134571.1"/>
    <property type="molecule type" value="Genomic_DNA"/>
</dbReference>
<evidence type="ECO:0000256" key="1">
    <source>
        <dbReference type="SAM" id="Coils"/>
    </source>
</evidence>
<evidence type="ECO:0000313" key="3">
    <source>
        <dbReference type="EMBL" id="KAF6134571.1"/>
    </source>
</evidence>
<keyword evidence="1" id="KW-0175">Coiled coil</keyword>
<proteinExistence type="predicted"/>
<keyword evidence="4" id="KW-1185">Reference proteome</keyword>
<feature type="region of interest" description="Disordered" evidence="2">
    <location>
        <begin position="1"/>
        <end position="41"/>
    </location>
</feature>
<dbReference type="Proteomes" id="UP000541444">
    <property type="component" value="Unassembled WGS sequence"/>
</dbReference>
<sequence length="530" mass="59496">VPPNTVEQCPPNTVKQSPPNTVETTNKGVSEHSGAYVEDGNEVQVTGGSQIQSEAAANNEEVGPIDTSLLRSFKFYRARSIALGQEKACLRVYHHPSTWDLTKEPQMVQDWVKLKESDVTIIGGTWGFPALLEVFEKNILLYLKGFKALKVGGIGNSLPLKKLRKHYAYKLENVLSDGTVVRAKNKGLTSRSVARAYMLYALGSFLFPTKRALMSGHGIWTCLPRTKRLRSGHGGQQFWRTCITISVQHLKMMGGNLHIVPPYSRGGSVTDRYGGPALLKFREALDKYKVDDAESCGLDRQIKALNNKLHKLKEDKDQESEANIKLAEALKEKEDMQLKRVLGEQCALVYADLPGQLDTKILECKNLQEKNVSLEAELRQKFGLEEYNVSLSIKMNKKSKENESLKVVNALLIEQIDLQLPPATPASLPTLLAILQSHQPMTDINLAKKYDDLLSAHEELKKKLIAKEDFCKKLVNAEEMKKSLKVNNNEWEIWRQSLKKALASEGMGNMGNPTFEELFDQNERFFTIAQ</sequence>
<feature type="compositionally biased region" description="Polar residues" evidence="2">
    <location>
        <begin position="1"/>
        <end position="28"/>
    </location>
</feature>